<comment type="subcellular location">
    <subcellularLocation>
        <location evidence="5">Cytoplasm</location>
    </subcellularLocation>
</comment>
<dbReference type="GO" id="GO:0032259">
    <property type="term" value="P:methylation"/>
    <property type="evidence" value="ECO:0007669"/>
    <property type="project" value="UniProtKB-KW"/>
</dbReference>
<evidence type="ECO:0000259" key="6">
    <source>
        <dbReference type="Pfam" id="PF13649"/>
    </source>
</evidence>
<evidence type="ECO:0000256" key="3">
    <source>
        <dbReference type="ARBA" id="ARBA00022679"/>
    </source>
</evidence>
<dbReference type="PANTHER" id="PTHR43861">
    <property type="entry name" value="TRANS-ACONITATE 2-METHYLTRANSFERASE-RELATED"/>
    <property type="match status" value="1"/>
</dbReference>
<gene>
    <name evidence="5" type="primary">tam</name>
    <name evidence="7" type="ORF">SAMN05660652_01908</name>
</gene>
<dbReference type="GO" id="GO:0030798">
    <property type="term" value="F:trans-aconitate 2-methyltransferase activity"/>
    <property type="evidence" value="ECO:0007669"/>
    <property type="project" value="UniProtKB-UniRule"/>
</dbReference>
<evidence type="ECO:0000313" key="8">
    <source>
        <dbReference type="Proteomes" id="UP000198607"/>
    </source>
</evidence>
<dbReference type="AlphaFoldDB" id="A0A1G8DEZ1"/>
<name>A0A1G8DEZ1_9RHOO</name>
<dbReference type="Gene3D" id="3.40.50.150">
    <property type="entry name" value="Vaccinia Virus protein VP39"/>
    <property type="match status" value="1"/>
</dbReference>
<protein>
    <recommendedName>
        <fullName evidence="5">Trans-aconitate 2-methyltransferase</fullName>
        <ecNumber evidence="5">2.1.1.144</ecNumber>
    </recommendedName>
</protein>
<dbReference type="GO" id="GO:0005737">
    <property type="term" value="C:cytoplasm"/>
    <property type="evidence" value="ECO:0007669"/>
    <property type="project" value="UniProtKB-SubCell"/>
</dbReference>
<dbReference type="Proteomes" id="UP000198607">
    <property type="component" value="Unassembled WGS sequence"/>
</dbReference>
<proteinExistence type="inferred from homology"/>
<dbReference type="Gene3D" id="1.10.150.290">
    <property type="entry name" value="S-adenosyl-L-methionine-dependent methyltransferases"/>
    <property type="match status" value="1"/>
</dbReference>
<dbReference type="EMBL" id="FNCY01000006">
    <property type="protein sequence ID" value="SDH56278.1"/>
    <property type="molecule type" value="Genomic_DNA"/>
</dbReference>
<evidence type="ECO:0000256" key="2">
    <source>
        <dbReference type="ARBA" id="ARBA00022603"/>
    </source>
</evidence>
<dbReference type="RefSeq" id="WP_091936940.1">
    <property type="nucleotide sequence ID" value="NZ_FNCY01000006.1"/>
</dbReference>
<dbReference type="HAMAP" id="MF_00560">
    <property type="entry name" value="Tran_acon_Me_trans"/>
    <property type="match status" value="1"/>
</dbReference>
<organism evidence="7 8">
    <name type="scientific">Propionivibrio dicarboxylicus</name>
    <dbReference type="NCBI Taxonomy" id="83767"/>
    <lineage>
        <taxon>Bacteria</taxon>
        <taxon>Pseudomonadati</taxon>
        <taxon>Pseudomonadota</taxon>
        <taxon>Betaproteobacteria</taxon>
        <taxon>Rhodocyclales</taxon>
        <taxon>Rhodocyclaceae</taxon>
        <taxon>Propionivibrio</taxon>
    </lineage>
</organism>
<dbReference type="InterPro" id="IPR023149">
    <property type="entry name" value="Trans_acon_MeTrfase_C"/>
</dbReference>
<comment type="function">
    <text evidence="5">Catalyzes the S-adenosylmethionine monomethyl esterification of trans-aconitate.</text>
</comment>
<accession>A0A1G8DEZ1</accession>
<dbReference type="PANTHER" id="PTHR43861:SF1">
    <property type="entry name" value="TRANS-ACONITATE 2-METHYLTRANSFERASE"/>
    <property type="match status" value="1"/>
</dbReference>
<dbReference type="Pfam" id="PF13649">
    <property type="entry name" value="Methyltransf_25"/>
    <property type="match status" value="1"/>
</dbReference>
<dbReference type="CDD" id="cd02440">
    <property type="entry name" value="AdoMet_MTases"/>
    <property type="match status" value="1"/>
</dbReference>
<dbReference type="InterPro" id="IPR029063">
    <property type="entry name" value="SAM-dependent_MTases_sf"/>
</dbReference>
<keyword evidence="8" id="KW-1185">Reference proteome</keyword>
<sequence>MAWNPEQYLKFSQPRFRPAQDLLARVTADAPQTVVDLGCGAGNVTQMLAGRWNSARITGIDSSAEMIAEAAKLPGNIAWQEQSIAAWQADAPVDVIYSNAALHWLGDHATLFPQLMRQLAPGGTLAVQMPRNFGAPSHTLIWETVAAQAWKGDFGHIPRNSPVAEPRFYYECIAPAAARIDIWETEYLQVLEGKDPVKEWTKGTWLKQFLDALDPAERADFEEDYAKRLRAAYPTLPDGKTLFPFRRLFIVATRA</sequence>
<keyword evidence="1 5" id="KW-0963">Cytoplasm</keyword>
<evidence type="ECO:0000256" key="5">
    <source>
        <dbReference type="HAMAP-Rule" id="MF_00560"/>
    </source>
</evidence>
<dbReference type="SUPFAM" id="SSF53335">
    <property type="entry name" value="S-adenosyl-L-methionine-dependent methyltransferases"/>
    <property type="match status" value="1"/>
</dbReference>
<dbReference type="STRING" id="83767.SAMN05660652_01908"/>
<evidence type="ECO:0000256" key="1">
    <source>
        <dbReference type="ARBA" id="ARBA00022490"/>
    </source>
</evidence>
<dbReference type="EC" id="2.1.1.144" evidence="5"/>
<dbReference type="InterPro" id="IPR023506">
    <property type="entry name" value="Trans-aconitate_MeTrfase"/>
</dbReference>
<reference evidence="7 8" key="1">
    <citation type="submission" date="2016-10" db="EMBL/GenBank/DDBJ databases">
        <authorList>
            <person name="de Groot N.N."/>
        </authorList>
    </citation>
    <scope>NUCLEOTIDE SEQUENCE [LARGE SCALE GENOMIC DNA]</scope>
    <source>
        <strain evidence="7 8">DSM 5885</strain>
    </source>
</reference>
<comment type="catalytic activity">
    <reaction evidence="5">
        <text>trans-aconitate + S-adenosyl-L-methionine = (E)-3-(methoxycarbonyl)pent-2-enedioate + S-adenosyl-L-homocysteine</text>
        <dbReference type="Rhea" id="RHEA:14969"/>
        <dbReference type="ChEBI" id="CHEBI:15708"/>
        <dbReference type="ChEBI" id="CHEBI:57470"/>
        <dbReference type="ChEBI" id="CHEBI:57856"/>
        <dbReference type="ChEBI" id="CHEBI:59789"/>
        <dbReference type="EC" id="2.1.1.144"/>
    </reaction>
</comment>
<evidence type="ECO:0000313" key="7">
    <source>
        <dbReference type="EMBL" id="SDH56278.1"/>
    </source>
</evidence>
<dbReference type="OrthoDB" id="5330018at2"/>
<evidence type="ECO:0000256" key="4">
    <source>
        <dbReference type="ARBA" id="ARBA00022691"/>
    </source>
</evidence>
<comment type="similarity">
    <text evidence="5">Belongs to the methyltransferase superfamily. Tam family.</text>
</comment>
<dbReference type="InterPro" id="IPR041698">
    <property type="entry name" value="Methyltransf_25"/>
</dbReference>
<keyword evidence="3 5" id="KW-0808">Transferase</keyword>
<keyword evidence="2 5" id="KW-0489">Methyltransferase</keyword>
<keyword evidence="4 5" id="KW-0949">S-adenosyl-L-methionine</keyword>
<feature type="domain" description="Methyltransferase" evidence="6">
    <location>
        <begin position="34"/>
        <end position="123"/>
    </location>
</feature>